<protein>
    <submittedName>
        <fullName evidence="2">Uncharacterized protein</fullName>
    </submittedName>
</protein>
<evidence type="ECO:0000313" key="3">
    <source>
        <dbReference type="Proteomes" id="UP000323386"/>
    </source>
</evidence>
<feature type="region of interest" description="Disordered" evidence="1">
    <location>
        <begin position="141"/>
        <end position="194"/>
    </location>
</feature>
<dbReference type="Proteomes" id="UP000323386">
    <property type="component" value="Unassembled WGS sequence"/>
</dbReference>
<sequence length="194" mass="20381">MERDSYIRARIPPLPLILAPLVESSPSQAASADDRRPPASPPCDRCILGLVPGPAPPPTYAPTPGPQRNVLLVVLLVVVVVVDDHARLDTALHDSFSLFVLRLLLGHLPTNDGGAEAALGTPFIHHRRGRPSKLAACPPDHPLGPGTFLHGGGPSRPASPDLAPKQNARQPALFAPRPRNPACAQGWSGSALPS</sequence>
<gene>
    <name evidence="2" type="ORF">PSFLO_05761</name>
</gene>
<organism evidence="2 3">
    <name type="scientific">Pseudozyma flocculosa</name>
    <dbReference type="NCBI Taxonomy" id="84751"/>
    <lineage>
        <taxon>Eukaryota</taxon>
        <taxon>Fungi</taxon>
        <taxon>Dikarya</taxon>
        <taxon>Basidiomycota</taxon>
        <taxon>Ustilaginomycotina</taxon>
        <taxon>Ustilaginomycetes</taxon>
        <taxon>Ustilaginales</taxon>
        <taxon>Ustilaginaceae</taxon>
        <taxon>Pseudozyma</taxon>
    </lineage>
</organism>
<keyword evidence="3" id="KW-1185">Reference proteome</keyword>
<name>A0A5C3FAG0_9BASI</name>
<reference evidence="2 3" key="1">
    <citation type="submission" date="2018-03" db="EMBL/GenBank/DDBJ databases">
        <authorList>
            <person name="Guldener U."/>
        </authorList>
    </citation>
    <scope>NUCLEOTIDE SEQUENCE [LARGE SCALE GENOMIC DNA]</scope>
    <source>
        <strain evidence="2 3">DAOM196992</strain>
    </source>
</reference>
<proteinExistence type="predicted"/>
<accession>A0A5C3FAG0</accession>
<evidence type="ECO:0000256" key="1">
    <source>
        <dbReference type="SAM" id="MobiDB-lite"/>
    </source>
</evidence>
<dbReference type="AlphaFoldDB" id="A0A5C3FAG0"/>
<dbReference type="EMBL" id="OOIP01000018">
    <property type="protein sequence ID" value="SPO40279.1"/>
    <property type="molecule type" value="Genomic_DNA"/>
</dbReference>
<evidence type="ECO:0000313" key="2">
    <source>
        <dbReference type="EMBL" id="SPO40279.1"/>
    </source>
</evidence>